<sequence>MSIELRRAQRRRLKTQIKVLEEFKEHVRTEFSLRPAEDEVTGKLMELECSTYTSSSTSPDAEREPRLLRRPQDETPGFDTDTDVDGEADDSHTVVGDYQDHNIGRKHVLDGDGASALLSSPNSPEFSNSSHTSFNDNVYEQVPFESVLLPKRRKSFHLPTYDVRSPEDPRNRDEKQPVIIEAMAVDPQLLARCNSIRNGQMGMFHIMEVQSADMSNQTPITEIRHINTLADGNGSGSHVDNLEQLGSAEAQPLPEDYESEDPELMDDESSEEDLEIDEDMRDGYDVSKSFKCPVSPTDAVSFESAWAIGMSTPLGRAVMKFLEAQKLEQEREEREDRHAQGKKREQPRLSRRKSLNIEARVKGTAFEKELESNTSEDVVKTDDTSGGCWTPPPKSPKRMSTKQEDSVLADKMSSYHEFPRPTLSGSCPDTSSSDADDGYSIPDVRSIVGSSDQTLSILRDNRQGCTKTARHILLALIKQELSDGPEMYLSMLQQERDRLCHALQGVDSNIGRLKREIGYKRSVQRRYDRLKARETLHREVEYRTATYGPEAANAHYEYVRGRTPIMGMLAHKSAYGDEIRLGANAAPLSGGKASPLKHEDHNYEDELESNPWGVRTIATEKWEASDDENGWVDWNEHRDEDESHDEEETEWDEQLECQVDLGGADGMTSL</sequence>
<feature type="compositionally biased region" description="Basic and acidic residues" evidence="1">
    <location>
        <begin position="329"/>
        <end position="348"/>
    </location>
</feature>
<gene>
    <name evidence="2" type="ORF">MKZ38_008083</name>
</gene>
<keyword evidence="3" id="KW-1185">Reference proteome</keyword>
<feature type="compositionally biased region" description="Basic and acidic residues" evidence="1">
    <location>
        <begin position="60"/>
        <end position="73"/>
    </location>
</feature>
<feature type="region of interest" description="Disordered" evidence="1">
    <location>
        <begin position="248"/>
        <end position="272"/>
    </location>
</feature>
<protein>
    <submittedName>
        <fullName evidence="2">Uncharacterized protein</fullName>
    </submittedName>
</protein>
<reference evidence="2" key="1">
    <citation type="submission" date="2022-07" db="EMBL/GenBank/DDBJ databases">
        <title>Draft genome sequence of Zalerion maritima ATCC 34329, a (micro)plastics degrading marine fungus.</title>
        <authorList>
            <person name="Paco A."/>
            <person name="Goncalves M.F.M."/>
            <person name="Rocha-Santos T.A.P."/>
            <person name="Alves A."/>
        </authorList>
    </citation>
    <scope>NUCLEOTIDE SEQUENCE</scope>
    <source>
        <strain evidence="2">ATCC 34329</strain>
    </source>
</reference>
<evidence type="ECO:0000256" key="1">
    <source>
        <dbReference type="SAM" id="MobiDB-lite"/>
    </source>
</evidence>
<dbReference type="Proteomes" id="UP001201980">
    <property type="component" value="Unassembled WGS sequence"/>
</dbReference>
<feature type="compositionally biased region" description="Acidic residues" evidence="1">
    <location>
        <begin position="255"/>
        <end position="272"/>
    </location>
</feature>
<evidence type="ECO:0000313" key="3">
    <source>
        <dbReference type="Proteomes" id="UP001201980"/>
    </source>
</evidence>
<feature type="compositionally biased region" description="Polar residues" evidence="1">
    <location>
        <begin position="423"/>
        <end position="433"/>
    </location>
</feature>
<dbReference type="EMBL" id="JAKWBI020000054">
    <property type="protein sequence ID" value="KAJ2904410.1"/>
    <property type="molecule type" value="Genomic_DNA"/>
</dbReference>
<proteinExistence type="predicted"/>
<feature type="region of interest" description="Disordered" evidence="1">
    <location>
        <begin position="329"/>
        <end position="440"/>
    </location>
</feature>
<comment type="caution">
    <text evidence="2">The sequence shown here is derived from an EMBL/GenBank/DDBJ whole genome shotgun (WGS) entry which is preliminary data.</text>
</comment>
<feature type="region of interest" description="Disordered" evidence="1">
    <location>
        <begin position="50"/>
        <end position="97"/>
    </location>
</feature>
<organism evidence="2 3">
    <name type="scientific">Zalerion maritima</name>
    <dbReference type="NCBI Taxonomy" id="339359"/>
    <lineage>
        <taxon>Eukaryota</taxon>
        <taxon>Fungi</taxon>
        <taxon>Dikarya</taxon>
        <taxon>Ascomycota</taxon>
        <taxon>Pezizomycotina</taxon>
        <taxon>Sordariomycetes</taxon>
        <taxon>Lulworthiomycetidae</taxon>
        <taxon>Lulworthiales</taxon>
        <taxon>Lulworthiaceae</taxon>
        <taxon>Zalerion</taxon>
    </lineage>
</organism>
<feature type="compositionally biased region" description="Acidic residues" evidence="1">
    <location>
        <begin position="642"/>
        <end position="655"/>
    </location>
</feature>
<accession>A0AAD5WU04</accession>
<feature type="compositionally biased region" description="Polar residues" evidence="1">
    <location>
        <begin position="50"/>
        <end position="59"/>
    </location>
</feature>
<feature type="region of interest" description="Disordered" evidence="1">
    <location>
        <begin position="625"/>
        <end position="670"/>
    </location>
</feature>
<name>A0AAD5WU04_9PEZI</name>
<dbReference type="AlphaFoldDB" id="A0AAD5WU04"/>
<evidence type="ECO:0000313" key="2">
    <source>
        <dbReference type="EMBL" id="KAJ2904410.1"/>
    </source>
</evidence>
<feature type="compositionally biased region" description="Basic and acidic residues" evidence="1">
    <location>
        <begin position="359"/>
        <end position="383"/>
    </location>
</feature>